<dbReference type="GO" id="GO:0019509">
    <property type="term" value="P:L-methionine salvage from methylthioadenosine"/>
    <property type="evidence" value="ECO:0007669"/>
    <property type="project" value="InterPro"/>
</dbReference>
<dbReference type="OrthoDB" id="272500at2759"/>
<dbReference type="SFLD" id="SFLDS00003">
    <property type="entry name" value="Haloacid_Dehalogenase"/>
    <property type="match status" value="1"/>
</dbReference>
<dbReference type="NCBIfam" id="TIGR01549">
    <property type="entry name" value="HAD-SF-IA-v1"/>
    <property type="match status" value="1"/>
</dbReference>
<evidence type="ECO:0000256" key="2">
    <source>
        <dbReference type="ARBA" id="ARBA00022801"/>
    </source>
</evidence>
<dbReference type="SFLD" id="SFLDG01129">
    <property type="entry name" value="C1.5:_HAD__Beta-PGM__Phosphata"/>
    <property type="match status" value="1"/>
</dbReference>
<dbReference type="PANTHER" id="PTHR20371">
    <property type="entry name" value="ENOLASE-PHOSPHATASE E1"/>
    <property type="match status" value="1"/>
</dbReference>
<evidence type="ECO:0000313" key="4">
    <source>
        <dbReference type="EMBL" id="KAJ1972578.1"/>
    </source>
</evidence>
<dbReference type="NCBIfam" id="TIGR01691">
    <property type="entry name" value="enolase-ppase"/>
    <property type="match status" value="1"/>
</dbReference>
<name>A0A9W8B323_9FUNG</name>
<keyword evidence="3" id="KW-0486">Methionine biosynthesis</keyword>
<dbReference type="SUPFAM" id="SSF56784">
    <property type="entry name" value="HAD-like"/>
    <property type="match status" value="1"/>
</dbReference>
<proteinExistence type="inferred from homology"/>
<gene>
    <name evidence="4" type="primary">UTR4_2</name>
    <name evidence="4" type="ORF">H4R34_005365</name>
</gene>
<dbReference type="InterPro" id="IPR023214">
    <property type="entry name" value="HAD_sf"/>
</dbReference>
<sequence>MSDPALPVTQVPAYRAVLLDIEGTTTPITFVHDVLFPYVLDRLEPFVKSHWGTGILTPFIRQFHEQYEADIRNGPQEAPRVHAPNDASVTTADAQASLLANIQWLMKHDRKVKALKDLQGYMWKDGYVSGELKAIVYDDVVQAFKVWHDQQIPIYIYSSGSVPAQKLLFGYSNHGDLTPYLNGYYDTNVGPKLEASSYIRIVDDIGLPPNQVMFVSDNFKEIEAATSAGLVTAISVRPGNAALPPKATDGMFRVVTEFIPLLPVN</sequence>
<dbReference type="Gene3D" id="3.40.50.1000">
    <property type="entry name" value="HAD superfamily/HAD-like"/>
    <property type="match status" value="1"/>
</dbReference>
<protein>
    <submittedName>
        <fullName evidence="4">Enolase-phosphatase E1</fullName>
        <ecNumber evidence="4">3.1.3.77</ecNumber>
    </submittedName>
</protein>
<dbReference type="InterPro" id="IPR023943">
    <property type="entry name" value="Enolase-ppase_E1"/>
</dbReference>
<dbReference type="PANTHER" id="PTHR20371:SF1">
    <property type="entry name" value="ENOLASE-PHOSPHATASE E1"/>
    <property type="match status" value="1"/>
</dbReference>
<organism evidence="4 5">
    <name type="scientific">Dimargaris verticillata</name>
    <dbReference type="NCBI Taxonomy" id="2761393"/>
    <lineage>
        <taxon>Eukaryota</taxon>
        <taxon>Fungi</taxon>
        <taxon>Fungi incertae sedis</taxon>
        <taxon>Zoopagomycota</taxon>
        <taxon>Kickxellomycotina</taxon>
        <taxon>Dimargaritomycetes</taxon>
        <taxon>Dimargaritales</taxon>
        <taxon>Dimargaritaceae</taxon>
        <taxon>Dimargaris</taxon>
    </lineage>
</organism>
<keyword evidence="2 4" id="KW-0378">Hydrolase</keyword>
<keyword evidence="5" id="KW-1185">Reference proteome</keyword>
<accession>A0A9W8B323</accession>
<dbReference type="GO" id="GO:0043874">
    <property type="term" value="F:acireductone synthase activity"/>
    <property type="evidence" value="ECO:0007669"/>
    <property type="project" value="UniProtKB-EC"/>
</dbReference>
<dbReference type="GO" id="GO:0000287">
    <property type="term" value="F:magnesium ion binding"/>
    <property type="evidence" value="ECO:0007669"/>
    <property type="project" value="InterPro"/>
</dbReference>
<dbReference type="InterPro" id="IPR006439">
    <property type="entry name" value="HAD-SF_hydro_IA"/>
</dbReference>
<dbReference type="SFLD" id="SFLDF00044">
    <property type="entry name" value="enolase-phosphatase"/>
    <property type="match status" value="1"/>
</dbReference>
<keyword evidence="1" id="KW-0028">Amino-acid biosynthesis</keyword>
<dbReference type="AlphaFoldDB" id="A0A9W8B323"/>
<evidence type="ECO:0000313" key="5">
    <source>
        <dbReference type="Proteomes" id="UP001151582"/>
    </source>
</evidence>
<dbReference type="EMBL" id="JANBQB010001017">
    <property type="protein sequence ID" value="KAJ1972578.1"/>
    <property type="molecule type" value="Genomic_DNA"/>
</dbReference>
<evidence type="ECO:0000256" key="1">
    <source>
        <dbReference type="ARBA" id="ARBA00022605"/>
    </source>
</evidence>
<dbReference type="EC" id="3.1.3.77" evidence="4"/>
<comment type="caution">
    <text evidence="4">The sequence shown here is derived from an EMBL/GenBank/DDBJ whole genome shotgun (WGS) entry which is preliminary data.</text>
</comment>
<dbReference type="HAMAP" id="MF_01681">
    <property type="entry name" value="Salvage_MtnC"/>
    <property type="match status" value="1"/>
</dbReference>
<dbReference type="SFLD" id="SFLDG01133">
    <property type="entry name" value="C1.5.4:_Enolase-phosphatase_Li"/>
    <property type="match status" value="1"/>
</dbReference>
<evidence type="ECO:0000256" key="3">
    <source>
        <dbReference type="ARBA" id="ARBA00023167"/>
    </source>
</evidence>
<dbReference type="Gene3D" id="1.10.720.60">
    <property type="match status" value="1"/>
</dbReference>
<dbReference type="Proteomes" id="UP001151582">
    <property type="component" value="Unassembled WGS sequence"/>
</dbReference>
<dbReference type="Pfam" id="PF00702">
    <property type="entry name" value="Hydrolase"/>
    <property type="match status" value="1"/>
</dbReference>
<dbReference type="InterPro" id="IPR036412">
    <property type="entry name" value="HAD-like_sf"/>
</dbReference>
<dbReference type="CDD" id="cd01629">
    <property type="entry name" value="HAD_EP"/>
    <property type="match status" value="1"/>
</dbReference>
<reference evidence="4" key="1">
    <citation type="submission" date="2022-07" db="EMBL/GenBank/DDBJ databases">
        <title>Phylogenomic reconstructions and comparative analyses of Kickxellomycotina fungi.</title>
        <authorList>
            <person name="Reynolds N.K."/>
            <person name="Stajich J.E."/>
            <person name="Barry K."/>
            <person name="Grigoriev I.V."/>
            <person name="Crous P."/>
            <person name="Smith M.E."/>
        </authorList>
    </citation>
    <scope>NUCLEOTIDE SEQUENCE</scope>
    <source>
        <strain evidence="4">RSA 567</strain>
    </source>
</reference>
<dbReference type="FunFam" id="3.40.50.1000:FF:000079">
    <property type="entry name" value="Enolase-phosphatase E1"/>
    <property type="match status" value="1"/>
</dbReference>